<dbReference type="AlphaFoldDB" id="N6UJT7"/>
<dbReference type="EMBL" id="AGWC01000001">
    <property type="protein sequence ID" value="ENN92679.1"/>
    <property type="molecule type" value="Genomic_DNA"/>
</dbReference>
<dbReference type="Proteomes" id="UP000014242">
    <property type="component" value="Unassembled WGS sequence"/>
</dbReference>
<comment type="caution">
    <text evidence="1">The sequence shown here is derived from an EMBL/GenBank/DDBJ whole genome shotgun (WGS) entry which is preliminary data.</text>
</comment>
<gene>
    <name evidence="1" type="ORF">m07a_01900</name>
</gene>
<dbReference type="Gene3D" id="2.160.20.20">
    <property type="match status" value="1"/>
</dbReference>
<evidence type="ECO:0000313" key="2">
    <source>
        <dbReference type="Proteomes" id="UP000014242"/>
    </source>
</evidence>
<protein>
    <submittedName>
        <fullName evidence="1">Uncharacterized protein</fullName>
    </submittedName>
</protein>
<organism evidence="1 2">
    <name type="scientific">Bartonella schoenbuchensis m07a</name>
    <dbReference type="NCBI Taxonomy" id="1094496"/>
    <lineage>
        <taxon>Bacteria</taxon>
        <taxon>Pseudomonadati</taxon>
        <taxon>Pseudomonadota</taxon>
        <taxon>Alphaproteobacteria</taxon>
        <taxon>Hyphomicrobiales</taxon>
        <taxon>Bartonellaceae</taxon>
        <taxon>Bartonella</taxon>
    </lineage>
</organism>
<evidence type="ECO:0000313" key="1">
    <source>
        <dbReference type="EMBL" id="ENN92679.1"/>
    </source>
</evidence>
<proteinExistence type="predicted"/>
<accession>N6UJT7</accession>
<dbReference type="HOGENOM" id="CLU_1412741_0_0_5"/>
<keyword evidence="2" id="KW-1185">Reference proteome</keyword>
<dbReference type="PATRIC" id="fig|1094496.3.peg.196"/>
<dbReference type="InterPro" id="IPR012332">
    <property type="entry name" value="Autotransporter_pectin_lyase_C"/>
</dbReference>
<name>N6UJT7_9HYPH</name>
<reference evidence="1 2" key="1">
    <citation type="journal article" date="2013" name="PLoS Genet.">
        <title>A gene transfer agent and a dynamic repertoire of secretion systems hold the keys to the explosive radiation of the emerging pathogen Bartonella.</title>
        <authorList>
            <person name="Guy L."/>
            <person name="Nystedt B."/>
            <person name="Toft C."/>
            <person name="Zaremba-Niedzwiedzka K."/>
            <person name="Berglund E.C."/>
            <person name="Granberg F."/>
            <person name="Naslund K."/>
            <person name="Eriksson A.S."/>
            <person name="Andersson S.G."/>
        </authorList>
    </citation>
    <scope>NUCLEOTIDE SEQUENCE [LARGE SCALE GENOMIC DNA]</scope>
    <source>
        <strain evidence="2">m07a</strain>
    </source>
</reference>
<sequence length="192" mass="19654">MDGGSVTEFTDYGVSVGSAVKSASLARVTITGQGGIGSYGVYAEGKEGMTLKLDDVKISRVQTGVYAEKGIFKMDGGSVTKFTGYGVSVGDKVTSASLARVTIEGKGSEDSYGVYAVGAESLMMTLDDVRISNVAMGVSVEKAKSLMMTGGSVTDFADYGVDVGENVKSAELKGVEIEGKNSGTGTGVYAKV</sequence>